<name>A0AB36JWE5_9GAMM</name>
<protein>
    <recommendedName>
        <fullName evidence="3">Glycosyltransferase</fullName>
    </recommendedName>
</protein>
<proteinExistence type="predicted"/>
<evidence type="ECO:0008006" key="3">
    <source>
        <dbReference type="Google" id="ProtNLM"/>
    </source>
</evidence>
<evidence type="ECO:0000313" key="1">
    <source>
        <dbReference type="EMBL" id="OOE39314.1"/>
    </source>
</evidence>
<gene>
    <name evidence="1" type="ORF">BZG00_10515</name>
</gene>
<evidence type="ECO:0000313" key="2">
    <source>
        <dbReference type="Proteomes" id="UP000189021"/>
    </source>
</evidence>
<comment type="caution">
    <text evidence="1">The sequence shown here is derived from an EMBL/GenBank/DDBJ whole genome shotgun (WGS) entry which is preliminary data.</text>
</comment>
<dbReference type="EMBL" id="MUEK01000009">
    <property type="protein sequence ID" value="OOE39314.1"/>
    <property type="molecule type" value="Genomic_DNA"/>
</dbReference>
<dbReference type="AlphaFoldDB" id="A0AB36JWE5"/>
<sequence>MTKVLVIIMSAGENELEDVQHAIDNQVNVDFDVVHIKNLPNKKAHIRLYKTIEDNSDNYQYFVKVDGDMVINSTKTLSEMIQIFEDDLELDHVAFSVLDWCSQKAIIGMHVFSNRCRWPDLNDNLFVDPSPVYPGRSRIVWDKPAPVAVHSPNPSILQAIQFGYHRGMKIVQRDRRIPCVSRAIFQYDLMYQVYRQLCLQNDLVRLAVMFGLEAAIKSKKESRFESKDHKVFLNLLSEFEPMDKNALRVEIDKRWQGPWQAQFFSPVKFSIWFRFVLFSIVKKIAGGFVK</sequence>
<dbReference type="RefSeq" id="WP_077659429.1">
    <property type="nucleotide sequence ID" value="NZ_CP040021.1"/>
</dbReference>
<organism evidence="1 2">
    <name type="scientific">Salinivibrio kushneri</name>
    <dbReference type="NCBI Taxonomy" id="1908198"/>
    <lineage>
        <taxon>Bacteria</taxon>
        <taxon>Pseudomonadati</taxon>
        <taxon>Pseudomonadota</taxon>
        <taxon>Gammaproteobacteria</taxon>
        <taxon>Vibrionales</taxon>
        <taxon>Vibrionaceae</taxon>
        <taxon>Salinivibrio</taxon>
    </lineage>
</organism>
<reference evidence="1 2" key="1">
    <citation type="journal article" date="2017" name="Genome Announc.">
        <title>Draft Genome Sequences of Salinivibrio proteolyticus, Salinivibrio sharmensis, Salinivibrio siamensis, Salinivibrio costicola subsp. alcaliphilus, Salinivibrio costicola subsp. vallismortis, and 29 New Isolates Belonging to the Genus Salinivibrio.</title>
        <authorList>
            <person name="Lopez-Hermoso C."/>
            <person name="de la Haba R.R."/>
            <person name="Sanchez-Porro C."/>
            <person name="Bayliss S.C."/>
            <person name="Feil E.J."/>
            <person name="Ventosa A."/>
        </authorList>
    </citation>
    <scope>NUCLEOTIDE SEQUENCE [LARGE SCALE GENOMIC DNA]</scope>
    <source>
        <strain evidence="1 2">AL184</strain>
    </source>
</reference>
<accession>A0AB36JWE5</accession>
<keyword evidence="2" id="KW-1185">Reference proteome</keyword>
<dbReference type="Proteomes" id="UP000189021">
    <property type="component" value="Unassembled WGS sequence"/>
</dbReference>